<dbReference type="AlphaFoldDB" id="A0A1I2BWB8"/>
<gene>
    <name evidence="1" type="ORF">SAMN04487969_104114</name>
</gene>
<sequence length="266" mass="30719">MGEHSQQEQAVNFLQENFHISIGELEEEAYPFAAVELLDHARCSHIMKLQSRQLEDPGDIVVGTLFAKRYSVFFMGLVSAVSLFDCPLETSPASVRFRITNFAAMEYQATFVARPWLPVLELEQRKVEVNDWTDRLLRHTERILTAVSSHTGVKVNVMWSLISHYVQNSYARLEQNTGVWQTEQRLQLIMADRNNLFEQRKSNPLAVSFREFDHPQYGGAPFLLRRYCCLAYQLRREGQQVHGYCSTCPKISEEERLDLLINGTNT</sequence>
<name>A0A1I2BWB8_9BACL</name>
<dbReference type="Proteomes" id="UP000183410">
    <property type="component" value="Unassembled WGS sequence"/>
</dbReference>
<protein>
    <submittedName>
        <fullName evidence="1">Ferric iron reductase protein FhuF, involved in iron transport</fullName>
    </submittedName>
</protein>
<organism evidence="1 2">
    <name type="scientific">Paenibacillus algorifonticola</name>
    <dbReference type="NCBI Taxonomy" id="684063"/>
    <lineage>
        <taxon>Bacteria</taxon>
        <taxon>Bacillati</taxon>
        <taxon>Bacillota</taxon>
        <taxon>Bacilli</taxon>
        <taxon>Bacillales</taxon>
        <taxon>Paenibacillaceae</taxon>
        <taxon>Paenibacillus</taxon>
    </lineage>
</organism>
<keyword evidence="2" id="KW-1185">Reference proteome</keyword>
<dbReference type="OrthoDB" id="2819999at2"/>
<evidence type="ECO:0000313" key="2">
    <source>
        <dbReference type="Proteomes" id="UP000183410"/>
    </source>
</evidence>
<dbReference type="EMBL" id="FONN01000004">
    <property type="protein sequence ID" value="SFE60272.1"/>
    <property type="molecule type" value="Genomic_DNA"/>
</dbReference>
<proteinExistence type="predicted"/>
<accession>A0A1I2BWB8</accession>
<evidence type="ECO:0000313" key="1">
    <source>
        <dbReference type="EMBL" id="SFE60272.1"/>
    </source>
</evidence>
<dbReference type="RefSeq" id="WP_046232514.1">
    <property type="nucleotide sequence ID" value="NZ_FONN01000004.1"/>
</dbReference>
<reference evidence="2" key="1">
    <citation type="submission" date="2016-10" db="EMBL/GenBank/DDBJ databases">
        <authorList>
            <person name="Varghese N."/>
            <person name="Submissions S."/>
        </authorList>
    </citation>
    <scope>NUCLEOTIDE SEQUENCE [LARGE SCALE GENOMIC DNA]</scope>
    <source>
        <strain evidence="2">CGMCC 1.10223</strain>
    </source>
</reference>